<dbReference type="InterPro" id="IPR020846">
    <property type="entry name" value="MFS_dom"/>
</dbReference>
<evidence type="ECO:0000256" key="3">
    <source>
        <dbReference type="ARBA" id="ARBA00022692"/>
    </source>
</evidence>
<organism evidence="9 10">
    <name type="scientific">Kluyveromyces dobzhanskii CBS 2104</name>
    <dbReference type="NCBI Taxonomy" id="1427455"/>
    <lineage>
        <taxon>Eukaryota</taxon>
        <taxon>Fungi</taxon>
        <taxon>Dikarya</taxon>
        <taxon>Ascomycota</taxon>
        <taxon>Saccharomycotina</taxon>
        <taxon>Saccharomycetes</taxon>
        <taxon>Saccharomycetales</taxon>
        <taxon>Saccharomycetaceae</taxon>
        <taxon>Kluyveromyces</taxon>
    </lineage>
</organism>
<feature type="transmembrane region" description="Helical" evidence="7">
    <location>
        <begin position="441"/>
        <end position="460"/>
    </location>
</feature>
<feature type="domain" description="Major facilitator superfamily (MFS) profile" evidence="8">
    <location>
        <begin position="21"/>
        <end position="464"/>
    </location>
</feature>
<reference evidence="9 10" key="1">
    <citation type="submission" date="2014-03" db="EMBL/GenBank/DDBJ databases">
        <title>The genome of Kluyveromyces dobzhanskii.</title>
        <authorList>
            <person name="Nystedt B."/>
            <person name="Astrom S."/>
        </authorList>
    </citation>
    <scope>NUCLEOTIDE SEQUENCE [LARGE SCALE GENOMIC DNA]</scope>
    <source>
        <strain evidence="9 10">CBS 2104</strain>
    </source>
</reference>
<dbReference type="Pfam" id="PF07690">
    <property type="entry name" value="MFS_1"/>
    <property type="match status" value="1"/>
</dbReference>
<dbReference type="SUPFAM" id="SSF103473">
    <property type="entry name" value="MFS general substrate transporter"/>
    <property type="match status" value="1"/>
</dbReference>
<evidence type="ECO:0000313" key="10">
    <source>
        <dbReference type="Proteomes" id="UP000031516"/>
    </source>
</evidence>
<dbReference type="InterPro" id="IPR036259">
    <property type="entry name" value="MFS_trans_sf"/>
</dbReference>
<comment type="subcellular location">
    <subcellularLocation>
        <location evidence="1">Membrane</location>
        <topology evidence="1">Multi-pass membrane protein</topology>
    </subcellularLocation>
</comment>
<dbReference type="Gene3D" id="1.20.1250.20">
    <property type="entry name" value="MFS general substrate transporter like domains"/>
    <property type="match status" value="1"/>
</dbReference>
<feature type="transmembrane region" description="Helical" evidence="7">
    <location>
        <begin position="183"/>
        <end position="202"/>
    </location>
</feature>
<dbReference type="PANTHER" id="PTHR42718">
    <property type="entry name" value="MAJOR FACILITATOR SUPERFAMILY MULTIDRUG TRANSPORTER MFSC"/>
    <property type="match status" value="1"/>
</dbReference>
<feature type="transmembrane region" description="Helical" evidence="7">
    <location>
        <begin position="271"/>
        <end position="293"/>
    </location>
</feature>
<dbReference type="InterPro" id="IPR011701">
    <property type="entry name" value="MFS"/>
</dbReference>
<sequence length="522" mass="56715">MDTKQEFLFPESSIFHPNRAKKLKFICVLIACGLDLSSVGATIVLVSDIEKRFGISPTQGSWALTAYVITFAGLIACFGRVGDIVGSGMMMSVFTVMFAIFSLICAVVPNFIAFAVFRALQGVAGAGIVPCAYSLVNKMFQGPNLQRYFSILSTILSGMVGVGFIIGGAFGETAIGYKEVRKLDIVGCLLFISGSFLLVVGLTEGGESWNQPAAYVPLVISILLLIAFFFWNLGYQKVLVILRPVLTSKGYKYMESVNLLMPKELMLAHNFIPVMLVTFFLFQGFMVVMYVVVNYSATVEDNSTIVASIKNIPLVVGMVLGNSAIAIKQDLFKPRNGLSVGCFIMILAGAFLIPIKYVDSNLFWKLFLLAGFLTGLGGSIYFSYMLSMAIGDAPDEYKALAGGVVQTSGQFGSEVALSIIISVLGNQSQNKANLRDRFQNASYVTIAASTIAFLISVFFVKKPLDAQNDEEQQLPQGSQASVSTTSASTSSNPENGVELCHVECQQNYEKEEKKEREGELRQ</sequence>
<dbReference type="Proteomes" id="UP000031516">
    <property type="component" value="Unassembled WGS sequence"/>
</dbReference>
<evidence type="ECO:0000313" key="9">
    <source>
        <dbReference type="EMBL" id="CDO93393.1"/>
    </source>
</evidence>
<keyword evidence="3 7" id="KW-0812">Transmembrane</keyword>
<proteinExistence type="predicted"/>
<feature type="transmembrane region" description="Helical" evidence="7">
    <location>
        <begin position="93"/>
        <end position="117"/>
    </location>
</feature>
<feature type="transmembrane region" description="Helical" evidence="7">
    <location>
        <begin position="337"/>
        <end position="357"/>
    </location>
</feature>
<name>A0A0A8L2X6_9SACH</name>
<gene>
    <name evidence="9" type="ORF">KLDO_g1691</name>
</gene>
<evidence type="ECO:0000256" key="1">
    <source>
        <dbReference type="ARBA" id="ARBA00004141"/>
    </source>
</evidence>
<comment type="caution">
    <text evidence="9">The sequence shown here is derived from an EMBL/GenBank/DDBJ whole genome shotgun (WGS) entry which is preliminary data.</text>
</comment>
<dbReference type="GO" id="GO:0016020">
    <property type="term" value="C:membrane"/>
    <property type="evidence" value="ECO:0007669"/>
    <property type="project" value="UniProtKB-SubCell"/>
</dbReference>
<feature type="transmembrane region" description="Helical" evidence="7">
    <location>
        <begin position="305"/>
        <end position="325"/>
    </location>
</feature>
<evidence type="ECO:0000256" key="4">
    <source>
        <dbReference type="ARBA" id="ARBA00022989"/>
    </source>
</evidence>
<evidence type="ECO:0000256" key="6">
    <source>
        <dbReference type="SAM" id="MobiDB-lite"/>
    </source>
</evidence>
<evidence type="ECO:0000256" key="2">
    <source>
        <dbReference type="ARBA" id="ARBA00022448"/>
    </source>
</evidence>
<feature type="transmembrane region" description="Helical" evidence="7">
    <location>
        <begin position="148"/>
        <end position="171"/>
    </location>
</feature>
<evidence type="ECO:0000256" key="5">
    <source>
        <dbReference type="ARBA" id="ARBA00023136"/>
    </source>
</evidence>
<dbReference type="AlphaFoldDB" id="A0A0A8L2X6"/>
<protein>
    <submittedName>
        <fullName evidence="9">WGS project CCBQ000000000 data, contig 00009</fullName>
    </submittedName>
</protein>
<dbReference type="Gene3D" id="1.20.1720.10">
    <property type="entry name" value="Multidrug resistance protein D"/>
    <property type="match status" value="1"/>
</dbReference>
<dbReference type="OrthoDB" id="440755at2759"/>
<feature type="transmembrane region" description="Helical" evidence="7">
    <location>
        <begin position="214"/>
        <end position="233"/>
    </location>
</feature>
<accession>A0A0A8L2X6</accession>
<feature type="transmembrane region" description="Helical" evidence="7">
    <location>
        <begin position="25"/>
        <end position="47"/>
    </location>
</feature>
<dbReference type="EMBL" id="CCBQ010000022">
    <property type="protein sequence ID" value="CDO93393.1"/>
    <property type="molecule type" value="Genomic_DNA"/>
</dbReference>
<evidence type="ECO:0000256" key="7">
    <source>
        <dbReference type="SAM" id="Phobius"/>
    </source>
</evidence>
<feature type="compositionally biased region" description="Low complexity" evidence="6">
    <location>
        <begin position="478"/>
        <end position="491"/>
    </location>
</feature>
<keyword evidence="2" id="KW-0813">Transport</keyword>
<dbReference type="PROSITE" id="PS50850">
    <property type="entry name" value="MFS"/>
    <property type="match status" value="1"/>
</dbReference>
<feature type="region of interest" description="Disordered" evidence="6">
    <location>
        <begin position="469"/>
        <end position="503"/>
    </location>
</feature>
<dbReference type="GO" id="GO:0022857">
    <property type="term" value="F:transmembrane transporter activity"/>
    <property type="evidence" value="ECO:0007669"/>
    <property type="project" value="InterPro"/>
</dbReference>
<keyword evidence="5 7" id="KW-0472">Membrane</keyword>
<feature type="transmembrane region" description="Helical" evidence="7">
    <location>
        <begin position="363"/>
        <end position="384"/>
    </location>
</feature>
<evidence type="ECO:0000259" key="8">
    <source>
        <dbReference type="PROSITE" id="PS50850"/>
    </source>
</evidence>
<feature type="transmembrane region" description="Helical" evidence="7">
    <location>
        <begin position="59"/>
        <end position="81"/>
    </location>
</feature>
<dbReference type="PANTHER" id="PTHR42718:SF9">
    <property type="entry name" value="MAJOR FACILITATOR SUPERFAMILY MULTIDRUG TRANSPORTER MFSC"/>
    <property type="match status" value="1"/>
</dbReference>
<keyword evidence="4 7" id="KW-1133">Transmembrane helix</keyword>
<keyword evidence="10" id="KW-1185">Reference proteome</keyword>